<dbReference type="EC" id="2.7.7.101" evidence="12"/>
<dbReference type="InterPro" id="IPR002694">
    <property type="entry name" value="Znf_CHC2"/>
</dbReference>
<dbReference type="Pfam" id="PF13662">
    <property type="entry name" value="Toprim_4"/>
    <property type="match status" value="1"/>
</dbReference>
<evidence type="ECO:0000256" key="8">
    <source>
        <dbReference type="ARBA" id="ARBA00022833"/>
    </source>
</evidence>
<sequence>MPLNDLQDAKEQVRQAVDIVDLIGGYMALRRQGRNFVGLCPWHDDSRPSLQVNPERQSFKCYVCDIGGDVFSFIMRTEGLEFREALEMLAERAGIALTPTKNSGQPSQFDRRNLLAVMAWAEREFHQCLLHDPAAEGARQYLADRGINSESVERFHLGYSPEEWDWLLRRAQAAEFSGEVLERVGLVLRRDSGGFYDRFRGRLLFSIRDALARPIAFGGRVLPGAVSSSPERTEAKYINSPETPLFSKGTQLYALDLARDAISKEQGLVVMEGYTDVIMAHQYGINNAVAVLGTALGEKHIPLVRRFTDSITLVLDGDEAGQRRTLQILDDLLALFVAHEIDLRILSLPTGADPCDVISSQGSEAFQQRLNKSLDALDYKIDAVTKGLASAPGTHRSALAVEELLGTLARALPTSARSTSRALLREQQVLSRLSRQFVVGEGTLRSRLAAVRQDHSSHPTRRSQDQDAPTHEKATPLAAWERELVEMIIHHPNVLAELSDHLTEQDIPHDVCREIFETSLELMHAGQIPTFDQLMLASDEAAVKNLLVDCDESGREKAESDLQQRVSDLLALLAKQKQSVRHQAAVTEISQKTLNPGDEDLALSAIFQDLKRKDESQRRQAGYAPTDG</sequence>
<evidence type="ECO:0000313" key="17">
    <source>
        <dbReference type="EMBL" id="QEG34562.1"/>
    </source>
</evidence>
<reference evidence="17 18" key="1">
    <citation type="submission" date="2019-08" db="EMBL/GenBank/DDBJ databases">
        <title>Deep-cultivation of Planctomycetes and their phenomic and genomic characterization uncovers novel biology.</title>
        <authorList>
            <person name="Wiegand S."/>
            <person name="Jogler M."/>
            <person name="Boedeker C."/>
            <person name="Pinto D."/>
            <person name="Vollmers J."/>
            <person name="Rivas-Marin E."/>
            <person name="Kohn T."/>
            <person name="Peeters S.H."/>
            <person name="Heuer A."/>
            <person name="Rast P."/>
            <person name="Oberbeckmann S."/>
            <person name="Bunk B."/>
            <person name="Jeske O."/>
            <person name="Meyerdierks A."/>
            <person name="Storesund J.E."/>
            <person name="Kallscheuer N."/>
            <person name="Luecker S."/>
            <person name="Lage O.M."/>
            <person name="Pohl T."/>
            <person name="Merkel B.J."/>
            <person name="Hornburger P."/>
            <person name="Mueller R.-W."/>
            <person name="Bruemmer F."/>
            <person name="Labrenz M."/>
            <person name="Spormann A.M."/>
            <person name="Op den Camp H."/>
            <person name="Overmann J."/>
            <person name="Amann R."/>
            <person name="Jetten M.S.M."/>
            <person name="Mascher T."/>
            <person name="Medema M.H."/>
            <person name="Devos D.P."/>
            <person name="Kaster A.-K."/>
            <person name="Ovreas L."/>
            <person name="Rohde M."/>
            <person name="Galperin M.Y."/>
            <person name="Jogler C."/>
        </authorList>
    </citation>
    <scope>NUCLEOTIDE SEQUENCE [LARGE SCALE GENOMIC DNA]</scope>
    <source>
        <strain evidence="17 18">Pr1d</strain>
    </source>
</reference>
<keyword evidence="3 12" id="KW-0808">Transferase</keyword>
<evidence type="ECO:0000256" key="9">
    <source>
        <dbReference type="ARBA" id="ARBA00022842"/>
    </source>
</evidence>
<dbReference type="GO" id="GO:0003677">
    <property type="term" value="F:DNA binding"/>
    <property type="evidence" value="ECO:0007669"/>
    <property type="project" value="UniProtKB-KW"/>
</dbReference>
<dbReference type="SUPFAM" id="SSF56731">
    <property type="entry name" value="DNA primase core"/>
    <property type="match status" value="1"/>
</dbReference>
<evidence type="ECO:0000256" key="10">
    <source>
        <dbReference type="ARBA" id="ARBA00023125"/>
    </source>
</evidence>
<dbReference type="EMBL" id="CP042913">
    <property type="protein sequence ID" value="QEG34562.1"/>
    <property type="molecule type" value="Genomic_DNA"/>
</dbReference>
<accession>A0A5B9QAR5</accession>
<evidence type="ECO:0000313" key="18">
    <source>
        <dbReference type="Proteomes" id="UP000323917"/>
    </source>
</evidence>
<evidence type="ECO:0000256" key="11">
    <source>
        <dbReference type="ARBA" id="ARBA00023163"/>
    </source>
</evidence>
<keyword evidence="5 12" id="KW-0235">DNA replication</keyword>
<feature type="zinc finger region" description="CHC2-type" evidence="12 14">
    <location>
        <begin position="40"/>
        <end position="64"/>
    </location>
</feature>
<evidence type="ECO:0000256" key="14">
    <source>
        <dbReference type="PIRSR" id="PIRSR002811-1"/>
    </source>
</evidence>
<dbReference type="FunFam" id="3.90.580.10:FF:000001">
    <property type="entry name" value="DNA primase"/>
    <property type="match status" value="1"/>
</dbReference>
<keyword evidence="9" id="KW-0460">Magnesium</keyword>
<dbReference type="PIRSF" id="PIRSF002811">
    <property type="entry name" value="DnaG"/>
    <property type="match status" value="1"/>
</dbReference>
<keyword evidence="4 12" id="KW-0548">Nucleotidyltransferase</keyword>
<dbReference type="CDD" id="cd03364">
    <property type="entry name" value="TOPRIM_DnaG_primases"/>
    <property type="match status" value="1"/>
</dbReference>
<evidence type="ECO:0000256" key="5">
    <source>
        <dbReference type="ARBA" id="ARBA00022705"/>
    </source>
</evidence>
<dbReference type="Pfam" id="PF01807">
    <property type="entry name" value="Zn_ribbon_DnaG"/>
    <property type="match status" value="1"/>
</dbReference>
<dbReference type="HAMAP" id="MF_00974">
    <property type="entry name" value="DNA_primase_DnaG"/>
    <property type="match status" value="1"/>
</dbReference>
<evidence type="ECO:0000256" key="6">
    <source>
        <dbReference type="ARBA" id="ARBA00022723"/>
    </source>
</evidence>
<keyword evidence="8 12" id="KW-0862">Zinc</keyword>
<name>A0A5B9QAR5_9BACT</name>
<protein>
    <recommendedName>
        <fullName evidence="12 13">DNA primase</fullName>
        <ecNumber evidence="12">2.7.7.101</ecNumber>
    </recommendedName>
</protein>
<keyword evidence="18" id="KW-1185">Reference proteome</keyword>
<dbReference type="RefSeq" id="WP_168205133.1">
    <property type="nucleotide sequence ID" value="NZ_CP042913.1"/>
</dbReference>
<dbReference type="Gene3D" id="1.10.860.10">
    <property type="entry name" value="DNAb Helicase, Chain A"/>
    <property type="match status" value="1"/>
</dbReference>
<dbReference type="GO" id="GO:0003899">
    <property type="term" value="F:DNA-directed RNA polymerase activity"/>
    <property type="evidence" value="ECO:0007669"/>
    <property type="project" value="UniProtKB-UniRule"/>
</dbReference>
<keyword evidence="11 12" id="KW-0804">Transcription</keyword>
<dbReference type="InterPro" id="IPR006171">
    <property type="entry name" value="TOPRIM_dom"/>
</dbReference>
<evidence type="ECO:0000259" key="16">
    <source>
        <dbReference type="PROSITE" id="PS50880"/>
    </source>
</evidence>
<dbReference type="KEGG" id="bgok:Pr1d_18430"/>
<gene>
    <name evidence="17" type="primary">dnaG_1</name>
    <name evidence="12" type="synonym">dnaG</name>
    <name evidence="17" type="ORF">Pr1d_18430</name>
</gene>
<dbReference type="PROSITE" id="PS50880">
    <property type="entry name" value="TOPRIM"/>
    <property type="match status" value="1"/>
</dbReference>
<comment type="function">
    <text evidence="12 13">RNA polymerase that catalyzes the synthesis of short RNA molecules used as primers for DNA polymerase during DNA replication.</text>
</comment>
<dbReference type="PANTHER" id="PTHR30313:SF2">
    <property type="entry name" value="DNA PRIMASE"/>
    <property type="match status" value="1"/>
</dbReference>
<evidence type="ECO:0000256" key="15">
    <source>
        <dbReference type="SAM" id="MobiDB-lite"/>
    </source>
</evidence>
<dbReference type="Proteomes" id="UP000323917">
    <property type="component" value="Chromosome"/>
</dbReference>
<dbReference type="SMART" id="SM00400">
    <property type="entry name" value="ZnF_CHCC"/>
    <property type="match status" value="1"/>
</dbReference>
<dbReference type="InterPro" id="IPR006295">
    <property type="entry name" value="DNA_primase_DnaG"/>
</dbReference>
<evidence type="ECO:0000256" key="2">
    <source>
        <dbReference type="ARBA" id="ARBA00022515"/>
    </source>
</evidence>
<keyword evidence="1 12" id="KW-0240">DNA-directed RNA polymerase</keyword>
<comment type="catalytic activity">
    <reaction evidence="12">
        <text>ssDNA + n NTP = ssDNA/pppN(pN)n-1 hybrid + (n-1) diphosphate.</text>
        <dbReference type="EC" id="2.7.7.101"/>
    </reaction>
</comment>
<keyword evidence="6 12" id="KW-0479">Metal-binding</keyword>
<dbReference type="SMART" id="SM00493">
    <property type="entry name" value="TOPRIM"/>
    <property type="match status" value="1"/>
</dbReference>
<dbReference type="GO" id="GO:0006269">
    <property type="term" value="P:DNA replication, synthesis of primer"/>
    <property type="evidence" value="ECO:0007669"/>
    <property type="project" value="UniProtKB-UniRule"/>
</dbReference>
<dbReference type="GO" id="GO:0005737">
    <property type="term" value="C:cytoplasm"/>
    <property type="evidence" value="ECO:0007669"/>
    <property type="project" value="TreeGrafter"/>
</dbReference>
<evidence type="ECO:0000256" key="4">
    <source>
        <dbReference type="ARBA" id="ARBA00022695"/>
    </source>
</evidence>
<dbReference type="InterPro" id="IPR013264">
    <property type="entry name" value="DNAG_N"/>
</dbReference>
<feature type="region of interest" description="Disordered" evidence="15">
    <location>
        <begin position="450"/>
        <end position="474"/>
    </location>
</feature>
<dbReference type="SUPFAM" id="SSF57783">
    <property type="entry name" value="Zinc beta-ribbon"/>
    <property type="match status" value="1"/>
</dbReference>
<dbReference type="InterPro" id="IPR037068">
    <property type="entry name" value="DNA_primase_core_N_sf"/>
</dbReference>
<evidence type="ECO:0000256" key="12">
    <source>
        <dbReference type="HAMAP-Rule" id="MF_00974"/>
    </source>
</evidence>
<evidence type="ECO:0000256" key="1">
    <source>
        <dbReference type="ARBA" id="ARBA00022478"/>
    </source>
</evidence>
<dbReference type="PANTHER" id="PTHR30313">
    <property type="entry name" value="DNA PRIMASE"/>
    <property type="match status" value="1"/>
</dbReference>
<keyword evidence="7 12" id="KW-0863">Zinc-finger</keyword>
<keyword evidence="10 12" id="KW-0238">DNA-binding</keyword>
<evidence type="ECO:0000256" key="3">
    <source>
        <dbReference type="ARBA" id="ARBA00022679"/>
    </source>
</evidence>
<dbReference type="Pfam" id="PF08275">
    <property type="entry name" value="DNAG_N"/>
    <property type="match status" value="1"/>
</dbReference>
<dbReference type="InterPro" id="IPR050219">
    <property type="entry name" value="DnaG_primase"/>
</dbReference>
<comment type="domain">
    <text evidence="12">Contains an N-terminal zinc-binding domain, a central core domain that contains the primase activity, and a C-terminal DnaB-binding domain.</text>
</comment>
<dbReference type="Gene3D" id="3.40.1360.10">
    <property type="match status" value="1"/>
</dbReference>
<dbReference type="Gene3D" id="3.90.580.10">
    <property type="entry name" value="Zinc finger, CHC2-type domain"/>
    <property type="match status" value="1"/>
</dbReference>
<dbReference type="InterPro" id="IPR034151">
    <property type="entry name" value="TOPRIM_DnaG_bac"/>
</dbReference>
<proteinExistence type="inferred from homology"/>
<organism evidence="17 18">
    <name type="scientific">Bythopirellula goksoeyrii</name>
    <dbReference type="NCBI Taxonomy" id="1400387"/>
    <lineage>
        <taxon>Bacteria</taxon>
        <taxon>Pseudomonadati</taxon>
        <taxon>Planctomycetota</taxon>
        <taxon>Planctomycetia</taxon>
        <taxon>Pirellulales</taxon>
        <taxon>Lacipirellulaceae</taxon>
        <taxon>Bythopirellula</taxon>
    </lineage>
</organism>
<feature type="compositionally biased region" description="Basic and acidic residues" evidence="15">
    <location>
        <begin position="452"/>
        <end position="474"/>
    </location>
</feature>
<evidence type="ECO:0000256" key="13">
    <source>
        <dbReference type="PIRNR" id="PIRNR002811"/>
    </source>
</evidence>
<comment type="cofactor">
    <cofactor evidence="12 13 14">
        <name>Zn(2+)</name>
        <dbReference type="ChEBI" id="CHEBI:29105"/>
    </cofactor>
    <text evidence="12 13 14">Binds 1 zinc ion per monomer.</text>
</comment>
<feature type="domain" description="Toprim" evidence="16">
    <location>
        <begin position="266"/>
        <end position="349"/>
    </location>
</feature>
<dbReference type="InterPro" id="IPR030846">
    <property type="entry name" value="DnaG_bac"/>
</dbReference>
<dbReference type="GO" id="GO:1990077">
    <property type="term" value="C:primosome complex"/>
    <property type="evidence" value="ECO:0007669"/>
    <property type="project" value="UniProtKB-KW"/>
</dbReference>
<dbReference type="AlphaFoldDB" id="A0A5B9QAR5"/>
<dbReference type="GO" id="GO:0008270">
    <property type="term" value="F:zinc ion binding"/>
    <property type="evidence" value="ECO:0007669"/>
    <property type="project" value="UniProtKB-UniRule"/>
</dbReference>
<comment type="similarity">
    <text evidence="12 13">Belongs to the DnaG primase family.</text>
</comment>
<keyword evidence="2 12" id="KW-0639">Primosome</keyword>
<dbReference type="GO" id="GO:0000428">
    <property type="term" value="C:DNA-directed RNA polymerase complex"/>
    <property type="evidence" value="ECO:0007669"/>
    <property type="project" value="UniProtKB-KW"/>
</dbReference>
<dbReference type="InterPro" id="IPR016136">
    <property type="entry name" value="DNA_helicase_N/primase_C"/>
</dbReference>
<comment type="subunit">
    <text evidence="12">Monomer. Interacts with DnaB.</text>
</comment>
<dbReference type="NCBIfam" id="TIGR01391">
    <property type="entry name" value="dnaG"/>
    <property type="match status" value="1"/>
</dbReference>
<dbReference type="InterPro" id="IPR036977">
    <property type="entry name" value="DNA_primase_Znf_CHC2"/>
</dbReference>
<dbReference type="Gene3D" id="3.90.980.10">
    <property type="entry name" value="DNA primase, catalytic core, N-terminal domain"/>
    <property type="match status" value="1"/>
</dbReference>
<evidence type="ECO:0000256" key="7">
    <source>
        <dbReference type="ARBA" id="ARBA00022771"/>
    </source>
</evidence>